<organism evidence="1">
    <name type="scientific">marine sediment metagenome</name>
    <dbReference type="NCBI Taxonomy" id="412755"/>
    <lineage>
        <taxon>unclassified sequences</taxon>
        <taxon>metagenomes</taxon>
        <taxon>ecological metagenomes</taxon>
    </lineage>
</organism>
<sequence length="100" mass="10960">MTAPFATVQFEPDYDVYKMRALVDDLTRQFGTTQSTITQILALQHNDLPGRSAPDAHPISAITGLTAALAAIGITLVDHENRIAILEAQDESDSFLEWSM</sequence>
<gene>
    <name evidence="1" type="ORF">LCGC14_2445950</name>
</gene>
<protein>
    <submittedName>
        <fullName evidence="1">Uncharacterized protein</fullName>
    </submittedName>
</protein>
<name>A0A0F9EBE8_9ZZZZ</name>
<dbReference type="AlphaFoldDB" id="A0A0F9EBE8"/>
<evidence type="ECO:0000313" key="1">
    <source>
        <dbReference type="EMBL" id="KKL21388.1"/>
    </source>
</evidence>
<dbReference type="EMBL" id="LAZR01037750">
    <property type="protein sequence ID" value="KKL21388.1"/>
    <property type="molecule type" value="Genomic_DNA"/>
</dbReference>
<reference evidence="1" key="1">
    <citation type="journal article" date="2015" name="Nature">
        <title>Complex archaea that bridge the gap between prokaryotes and eukaryotes.</title>
        <authorList>
            <person name="Spang A."/>
            <person name="Saw J.H."/>
            <person name="Jorgensen S.L."/>
            <person name="Zaremba-Niedzwiedzka K."/>
            <person name="Martijn J."/>
            <person name="Lind A.E."/>
            <person name="van Eijk R."/>
            <person name="Schleper C."/>
            <person name="Guy L."/>
            <person name="Ettema T.J."/>
        </authorList>
    </citation>
    <scope>NUCLEOTIDE SEQUENCE</scope>
</reference>
<proteinExistence type="predicted"/>
<accession>A0A0F9EBE8</accession>
<comment type="caution">
    <text evidence="1">The sequence shown here is derived from an EMBL/GenBank/DDBJ whole genome shotgun (WGS) entry which is preliminary data.</text>
</comment>